<protein>
    <recommendedName>
        <fullName evidence="3">Response regulatory domain-containing protein</fullName>
    </recommendedName>
</protein>
<reference evidence="4 5" key="1">
    <citation type="journal article" date="2019" name="Science">
        <title>Social genes are selection hotspots in kin groups of a soil microbe.</title>
        <authorList>
            <person name="Wielgoss S."/>
            <person name="Wolfensberger R."/>
            <person name="Sun L."/>
            <person name="Fiegna F."/>
            <person name="Velicer G.J."/>
        </authorList>
    </citation>
    <scope>NUCLEOTIDE SEQUENCE [LARGE SCALE GENOMIC DNA]</scope>
    <source>
        <strain evidence="4 5">MC3.5.9c15</strain>
    </source>
</reference>
<evidence type="ECO:0000313" key="4">
    <source>
        <dbReference type="EMBL" id="QDE72111.1"/>
    </source>
</evidence>
<evidence type="ECO:0000313" key="5">
    <source>
        <dbReference type="Proteomes" id="UP000320179"/>
    </source>
</evidence>
<evidence type="ECO:0000259" key="3">
    <source>
        <dbReference type="PROSITE" id="PS50110"/>
    </source>
</evidence>
<dbReference type="RefSeq" id="WP_140800509.1">
    <property type="nucleotide sequence ID" value="NZ_CP017169.1"/>
</dbReference>
<dbReference type="PANTHER" id="PTHR44591:SF3">
    <property type="entry name" value="RESPONSE REGULATORY DOMAIN-CONTAINING PROTEIN"/>
    <property type="match status" value="1"/>
</dbReference>
<dbReference type="AlphaFoldDB" id="A0AAE6KWA3"/>
<dbReference type="Proteomes" id="UP000320179">
    <property type="component" value="Chromosome"/>
</dbReference>
<dbReference type="PANTHER" id="PTHR44591">
    <property type="entry name" value="STRESS RESPONSE REGULATOR PROTEIN 1"/>
    <property type="match status" value="1"/>
</dbReference>
<dbReference type="GO" id="GO:0000160">
    <property type="term" value="P:phosphorelay signal transduction system"/>
    <property type="evidence" value="ECO:0007669"/>
    <property type="project" value="InterPro"/>
</dbReference>
<dbReference type="PROSITE" id="PS50110">
    <property type="entry name" value="RESPONSE_REGULATORY"/>
    <property type="match status" value="1"/>
</dbReference>
<dbReference type="SUPFAM" id="SSF52172">
    <property type="entry name" value="CheY-like"/>
    <property type="match status" value="1"/>
</dbReference>
<dbReference type="Pfam" id="PF00072">
    <property type="entry name" value="Response_reg"/>
    <property type="match status" value="1"/>
</dbReference>
<organism evidence="4 5">
    <name type="scientific">Myxococcus xanthus</name>
    <dbReference type="NCBI Taxonomy" id="34"/>
    <lineage>
        <taxon>Bacteria</taxon>
        <taxon>Pseudomonadati</taxon>
        <taxon>Myxococcota</taxon>
        <taxon>Myxococcia</taxon>
        <taxon>Myxococcales</taxon>
        <taxon>Cystobacterineae</taxon>
        <taxon>Myxococcaceae</taxon>
        <taxon>Myxococcus</taxon>
    </lineage>
</organism>
<dbReference type="InterPro" id="IPR050595">
    <property type="entry name" value="Bact_response_regulator"/>
</dbReference>
<gene>
    <name evidence="4" type="ORF">BHS09_36905</name>
</gene>
<dbReference type="InterPro" id="IPR011006">
    <property type="entry name" value="CheY-like_superfamily"/>
</dbReference>
<evidence type="ECO:0000256" key="1">
    <source>
        <dbReference type="ARBA" id="ARBA00022553"/>
    </source>
</evidence>
<accession>A0AAE6KWA3</accession>
<name>A0AAE6KWA3_MYXXA</name>
<evidence type="ECO:0000256" key="2">
    <source>
        <dbReference type="PROSITE-ProRule" id="PRU00169"/>
    </source>
</evidence>
<sequence length="125" mass="13646">MTTLRKVMLVDDEDDIRTIGNLSLSRVGGWQTVLAASGAEALEKARAEKPDLILLDVMMPGMDGPTTFGRLRAEEATAHTPIIFMTAKIQKQEVARYLELGALGVIGKPFDPMTLPQEIRKLVPG</sequence>
<proteinExistence type="predicted"/>
<dbReference type="InterPro" id="IPR001789">
    <property type="entry name" value="Sig_transdc_resp-reg_receiver"/>
</dbReference>
<dbReference type="Gene3D" id="3.40.50.2300">
    <property type="match status" value="1"/>
</dbReference>
<keyword evidence="1 2" id="KW-0597">Phosphoprotein</keyword>
<dbReference type="CDD" id="cd17552">
    <property type="entry name" value="REC_RR468-like"/>
    <property type="match status" value="1"/>
</dbReference>
<feature type="domain" description="Response regulatory" evidence="3">
    <location>
        <begin position="6"/>
        <end position="123"/>
    </location>
</feature>
<dbReference type="SMART" id="SM00448">
    <property type="entry name" value="REC"/>
    <property type="match status" value="1"/>
</dbReference>
<feature type="modified residue" description="4-aspartylphosphate" evidence="2">
    <location>
        <position position="56"/>
    </location>
</feature>
<dbReference type="EMBL" id="CP017174">
    <property type="protein sequence ID" value="QDE72111.1"/>
    <property type="molecule type" value="Genomic_DNA"/>
</dbReference>